<gene>
    <name evidence="6" type="primary">alr</name>
    <name evidence="6" type="ORF">AAF454_08650</name>
</gene>
<dbReference type="SUPFAM" id="SSF51419">
    <property type="entry name" value="PLP-binding barrel"/>
    <property type="match status" value="1"/>
</dbReference>
<dbReference type="Proteomes" id="UP001398420">
    <property type="component" value="Unassembled WGS sequence"/>
</dbReference>
<dbReference type="HAMAP" id="MF_01201">
    <property type="entry name" value="Ala_racemase"/>
    <property type="match status" value="1"/>
</dbReference>
<feature type="active site" description="Proton acceptor; specific for D-alanine" evidence="4">
    <location>
        <position position="40"/>
    </location>
</feature>
<feature type="binding site" evidence="4">
    <location>
        <position position="138"/>
    </location>
    <ligand>
        <name>substrate</name>
    </ligand>
</feature>
<dbReference type="InterPro" id="IPR001608">
    <property type="entry name" value="Ala_racemase_N"/>
</dbReference>
<dbReference type="Gene3D" id="3.20.20.10">
    <property type="entry name" value="Alanine racemase"/>
    <property type="match status" value="1"/>
</dbReference>
<sequence length="373" mass="41569">MNMTHFRPTTARVDLTAIQKNIEGLRNHLHTDAEIIAVVKANAYGHGDVEVSKAAIEAGVTMLAVATPDEALHLREVFSETPILVLGAVPISFVSFAAKEHITLTVFSMDWLEAASEQFSTLDVPVKVHMKIDSGMGRIGVRNEHEMLTLYHGIQSSPQFELDGIFTHFATADEEDSTYYDQQKDVFIHLVNQLPTKPRLVHAANTAASLLKNHVEFDAVRFGISMYGLLPSTYVGEHLPFTIHPALQLETEIVHVKQLKKGEHVGYGATYEAQEDGEWIATLPIGYADGVLRGLQGQEVLVGGIRVPIVGRICMDQLMIRLPFHFPVGEKVVLIGKQEKEQITMQEWADRLHTIPYEVACILTARVPRVYYK</sequence>
<comment type="catalytic activity">
    <reaction evidence="4">
        <text>L-alanine = D-alanine</text>
        <dbReference type="Rhea" id="RHEA:20249"/>
        <dbReference type="ChEBI" id="CHEBI:57416"/>
        <dbReference type="ChEBI" id="CHEBI:57972"/>
        <dbReference type="EC" id="5.1.1.1"/>
    </reaction>
</comment>
<dbReference type="GO" id="GO:0008784">
    <property type="term" value="F:alanine racemase activity"/>
    <property type="evidence" value="ECO:0007669"/>
    <property type="project" value="UniProtKB-EC"/>
</dbReference>
<comment type="cofactor">
    <cofactor evidence="1 4">
        <name>pyridoxal 5'-phosphate</name>
        <dbReference type="ChEBI" id="CHEBI:597326"/>
    </cofactor>
</comment>
<evidence type="ECO:0000259" key="5">
    <source>
        <dbReference type="SMART" id="SM01005"/>
    </source>
</evidence>
<comment type="caution">
    <text evidence="6">The sequence shown here is derived from an EMBL/GenBank/DDBJ whole genome shotgun (WGS) entry which is preliminary data.</text>
</comment>
<comment type="pathway">
    <text evidence="4">Amino-acid biosynthesis; D-alanine biosynthesis; D-alanine from L-alanine: step 1/1.</text>
</comment>
<dbReference type="SMART" id="SM01005">
    <property type="entry name" value="Ala_racemase_C"/>
    <property type="match status" value="1"/>
</dbReference>
<dbReference type="EC" id="5.1.1.1" evidence="4"/>
<keyword evidence="7" id="KW-1185">Reference proteome</keyword>
<dbReference type="PROSITE" id="PS00395">
    <property type="entry name" value="ALANINE_RACEMASE"/>
    <property type="match status" value="1"/>
</dbReference>
<dbReference type="Gene3D" id="2.40.37.10">
    <property type="entry name" value="Lyase, Ornithine Decarboxylase, Chain A, domain 1"/>
    <property type="match status" value="1"/>
</dbReference>
<dbReference type="InterPro" id="IPR000821">
    <property type="entry name" value="Ala_racemase"/>
</dbReference>
<dbReference type="InterPro" id="IPR009006">
    <property type="entry name" value="Ala_racemase/Decarboxylase_C"/>
</dbReference>
<keyword evidence="3 4" id="KW-0413">Isomerase</keyword>
<dbReference type="SUPFAM" id="SSF50621">
    <property type="entry name" value="Alanine racemase C-terminal domain-like"/>
    <property type="match status" value="1"/>
</dbReference>
<keyword evidence="2 4" id="KW-0663">Pyridoxal phosphate</keyword>
<dbReference type="EMBL" id="JBCEWA010000006">
    <property type="protein sequence ID" value="MEL5988470.1"/>
    <property type="molecule type" value="Genomic_DNA"/>
</dbReference>
<evidence type="ECO:0000313" key="7">
    <source>
        <dbReference type="Proteomes" id="UP001398420"/>
    </source>
</evidence>
<feature type="domain" description="Alanine racemase C-terminal" evidence="5">
    <location>
        <begin position="246"/>
        <end position="372"/>
    </location>
</feature>
<dbReference type="Pfam" id="PF01168">
    <property type="entry name" value="Ala_racemase_N"/>
    <property type="match status" value="1"/>
</dbReference>
<protein>
    <recommendedName>
        <fullName evidence="4">Alanine racemase</fullName>
        <ecNumber evidence="4">5.1.1.1</ecNumber>
    </recommendedName>
</protein>
<dbReference type="InterPro" id="IPR029066">
    <property type="entry name" value="PLP-binding_barrel"/>
</dbReference>
<comment type="function">
    <text evidence="4">Catalyzes the interconversion of L-alanine and D-alanine. May also act on other amino acids.</text>
</comment>
<feature type="active site" description="Proton acceptor; specific for L-alanine" evidence="4">
    <location>
        <position position="267"/>
    </location>
</feature>
<dbReference type="Pfam" id="PF00842">
    <property type="entry name" value="Ala_racemase_C"/>
    <property type="match status" value="1"/>
</dbReference>
<evidence type="ECO:0000256" key="4">
    <source>
        <dbReference type="HAMAP-Rule" id="MF_01201"/>
    </source>
</evidence>
<dbReference type="InterPro" id="IPR020622">
    <property type="entry name" value="Ala_racemase_pyridoxalP-BS"/>
</dbReference>
<proteinExistence type="inferred from homology"/>
<evidence type="ECO:0000256" key="3">
    <source>
        <dbReference type="ARBA" id="ARBA00023235"/>
    </source>
</evidence>
<organism evidence="6 7">
    <name type="scientific">Kurthia gibsonii</name>
    <dbReference type="NCBI Taxonomy" id="33946"/>
    <lineage>
        <taxon>Bacteria</taxon>
        <taxon>Bacillati</taxon>
        <taxon>Bacillota</taxon>
        <taxon>Bacilli</taxon>
        <taxon>Bacillales</taxon>
        <taxon>Caryophanaceae</taxon>
        <taxon>Kurthia</taxon>
    </lineage>
</organism>
<reference evidence="6 7" key="1">
    <citation type="submission" date="2024-04" db="EMBL/GenBank/DDBJ databases">
        <authorList>
            <person name="Wu Y.S."/>
            <person name="Zhang L."/>
        </authorList>
    </citation>
    <scope>NUCLEOTIDE SEQUENCE [LARGE SCALE GENOMIC DNA]</scope>
    <source>
        <strain evidence="6 7">KG-01</strain>
    </source>
</reference>
<comment type="similarity">
    <text evidence="4">Belongs to the alanine racemase family.</text>
</comment>
<dbReference type="CDD" id="cd00430">
    <property type="entry name" value="PLPDE_III_AR"/>
    <property type="match status" value="1"/>
</dbReference>
<dbReference type="PANTHER" id="PTHR30511">
    <property type="entry name" value="ALANINE RACEMASE"/>
    <property type="match status" value="1"/>
</dbReference>
<name>A0ABU9LKC8_9BACL</name>
<evidence type="ECO:0000256" key="2">
    <source>
        <dbReference type="ARBA" id="ARBA00022898"/>
    </source>
</evidence>
<evidence type="ECO:0000256" key="1">
    <source>
        <dbReference type="ARBA" id="ARBA00001933"/>
    </source>
</evidence>
<dbReference type="PANTHER" id="PTHR30511:SF0">
    <property type="entry name" value="ALANINE RACEMASE, CATABOLIC-RELATED"/>
    <property type="match status" value="1"/>
</dbReference>
<dbReference type="PRINTS" id="PR00992">
    <property type="entry name" value="ALARACEMASE"/>
</dbReference>
<feature type="binding site" evidence="4">
    <location>
        <position position="315"/>
    </location>
    <ligand>
        <name>substrate</name>
    </ligand>
</feature>
<feature type="modified residue" description="N6-(pyridoxal phosphate)lysine" evidence="4">
    <location>
        <position position="40"/>
    </location>
</feature>
<accession>A0ABU9LKC8</accession>
<dbReference type="NCBIfam" id="TIGR00492">
    <property type="entry name" value="alr"/>
    <property type="match status" value="1"/>
</dbReference>
<evidence type="ECO:0000313" key="6">
    <source>
        <dbReference type="EMBL" id="MEL5988470.1"/>
    </source>
</evidence>
<dbReference type="InterPro" id="IPR011079">
    <property type="entry name" value="Ala_racemase_C"/>
</dbReference>